<evidence type="ECO:0000313" key="2">
    <source>
        <dbReference type="EMBL" id="VDM62637.1"/>
    </source>
</evidence>
<keyword evidence="3" id="KW-1185">Reference proteome</keyword>
<dbReference type="EMBL" id="UYYA01004601">
    <property type="protein sequence ID" value="VDM62637.1"/>
    <property type="molecule type" value="Genomic_DNA"/>
</dbReference>
<evidence type="ECO:0000313" key="3">
    <source>
        <dbReference type="Proteomes" id="UP000267027"/>
    </source>
</evidence>
<evidence type="ECO:0000313" key="4">
    <source>
        <dbReference type="WBParaSite" id="ACOC_0001105101-mRNA-1"/>
    </source>
</evidence>
<feature type="region of interest" description="Disordered" evidence="1">
    <location>
        <begin position="120"/>
        <end position="139"/>
    </location>
</feature>
<evidence type="ECO:0000256" key="1">
    <source>
        <dbReference type="SAM" id="MobiDB-lite"/>
    </source>
</evidence>
<protein>
    <submittedName>
        <fullName evidence="4">Polyprotein protein</fullName>
    </submittedName>
</protein>
<sequence>MVLRKFPPVPPTQKALPTLAIFPSDVNNSEDKFVRLIRGRDASWNGGRTPQRLIRLVPVRSNGARPHSIGDLIVQSKEEPLSRIAIVLEKVASASENYNASIDRIIDEKLTRRDECSREHHRSRVEETEKYLPRGGSKENIMGSRPSSIKLDTLITIANMAHVIFGLLLNGQQSIDLRLDGIQREQLENKQHMEIGLRNVVDELKAEMVDKALEHAVELERMKIKQEHLNDDFSLLNIRLGEMEHLVSKLMQESDEPAIQVVRVQSTNEPSKIEELPLSDDSVHSVLSVSSGSPTEGPADSETRKPSQAFILTQRPACETVKIIRGDKTDTTHL</sequence>
<gene>
    <name evidence="2" type="ORF">ACOC_LOCUS11052</name>
</gene>
<feature type="compositionally biased region" description="Basic and acidic residues" evidence="1">
    <location>
        <begin position="120"/>
        <end position="132"/>
    </location>
</feature>
<feature type="region of interest" description="Disordered" evidence="1">
    <location>
        <begin position="277"/>
        <end position="310"/>
    </location>
</feature>
<proteinExistence type="predicted"/>
<feature type="compositionally biased region" description="Low complexity" evidence="1">
    <location>
        <begin position="284"/>
        <end position="294"/>
    </location>
</feature>
<dbReference type="OrthoDB" id="5872540at2759"/>
<reference evidence="2 3" key="2">
    <citation type="submission" date="2018-11" db="EMBL/GenBank/DDBJ databases">
        <authorList>
            <consortium name="Pathogen Informatics"/>
        </authorList>
    </citation>
    <scope>NUCLEOTIDE SEQUENCE [LARGE SCALE GENOMIC DNA]</scope>
    <source>
        <strain evidence="2 3">Costa Rica</strain>
    </source>
</reference>
<name>A0A158PL83_ANGCS</name>
<dbReference type="WBParaSite" id="ACOC_0001105101-mRNA-1">
    <property type="protein sequence ID" value="ACOC_0001105101-mRNA-1"/>
    <property type="gene ID" value="ACOC_0001105101"/>
</dbReference>
<organism evidence="4">
    <name type="scientific">Angiostrongylus costaricensis</name>
    <name type="common">Nematode worm</name>
    <dbReference type="NCBI Taxonomy" id="334426"/>
    <lineage>
        <taxon>Eukaryota</taxon>
        <taxon>Metazoa</taxon>
        <taxon>Ecdysozoa</taxon>
        <taxon>Nematoda</taxon>
        <taxon>Chromadorea</taxon>
        <taxon>Rhabditida</taxon>
        <taxon>Rhabditina</taxon>
        <taxon>Rhabditomorpha</taxon>
        <taxon>Strongyloidea</taxon>
        <taxon>Metastrongylidae</taxon>
        <taxon>Angiostrongylus</taxon>
    </lineage>
</organism>
<dbReference type="AlphaFoldDB" id="A0A158PL83"/>
<dbReference type="Proteomes" id="UP000267027">
    <property type="component" value="Unassembled WGS sequence"/>
</dbReference>
<reference evidence="4" key="1">
    <citation type="submission" date="2016-04" db="UniProtKB">
        <authorList>
            <consortium name="WormBaseParasite"/>
        </authorList>
    </citation>
    <scope>IDENTIFICATION</scope>
</reference>
<accession>A0A158PL83</accession>